<evidence type="ECO:0000313" key="2">
    <source>
        <dbReference type="Proteomes" id="UP000265520"/>
    </source>
</evidence>
<accession>A0A392PDV6</accession>
<proteinExistence type="predicted"/>
<evidence type="ECO:0000313" key="1">
    <source>
        <dbReference type="EMBL" id="MCI09932.1"/>
    </source>
</evidence>
<protein>
    <submittedName>
        <fullName evidence="1">Uncharacterized protein</fullName>
    </submittedName>
</protein>
<dbReference type="AlphaFoldDB" id="A0A392PDV6"/>
<organism evidence="1 2">
    <name type="scientific">Trifolium medium</name>
    <dbReference type="NCBI Taxonomy" id="97028"/>
    <lineage>
        <taxon>Eukaryota</taxon>
        <taxon>Viridiplantae</taxon>
        <taxon>Streptophyta</taxon>
        <taxon>Embryophyta</taxon>
        <taxon>Tracheophyta</taxon>
        <taxon>Spermatophyta</taxon>
        <taxon>Magnoliopsida</taxon>
        <taxon>eudicotyledons</taxon>
        <taxon>Gunneridae</taxon>
        <taxon>Pentapetalae</taxon>
        <taxon>rosids</taxon>
        <taxon>fabids</taxon>
        <taxon>Fabales</taxon>
        <taxon>Fabaceae</taxon>
        <taxon>Papilionoideae</taxon>
        <taxon>50 kb inversion clade</taxon>
        <taxon>NPAAA clade</taxon>
        <taxon>Hologalegina</taxon>
        <taxon>IRL clade</taxon>
        <taxon>Trifolieae</taxon>
        <taxon>Trifolium</taxon>
    </lineage>
</organism>
<comment type="caution">
    <text evidence="1">The sequence shown here is derived from an EMBL/GenBank/DDBJ whole genome shotgun (WGS) entry which is preliminary data.</text>
</comment>
<reference evidence="1 2" key="1">
    <citation type="journal article" date="2018" name="Front. Plant Sci.">
        <title>Red Clover (Trifolium pratense) and Zigzag Clover (T. medium) - A Picture of Genomic Similarities and Differences.</title>
        <authorList>
            <person name="Dluhosova J."/>
            <person name="Istvanek J."/>
            <person name="Nedelnik J."/>
            <person name="Repkova J."/>
        </authorList>
    </citation>
    <scope>NUCLEOTIDE SEQUENCE [LARGE SCALE GENOMIC DNA]</scope>
    <source>
        <strain evidence="2">cv. 10/8</strain>
        <tissue evidence="1">Leaf</tissue>
    </source>
</reference>
<dbReference type="Proteomes" id="UP000265520">
    <property type="component" value="Unassembled WGS sequence"/>
</dbReference>
<dbReference type="EMBL" id="LXQA010074412">
    <property type="protein sequence ID" value="MCI09932.1"/>
    <property type="molecule type" value="Genomic_DNA"/>
</dbReference>
<name>A0A392PDV6_9FABA</name>
<keyword evidence="2" id="KW-1185">Reference proteome</keyword>
<sequence length="170" mass="19449">MCTTFRRHAYRVYLVTVSHPSKARDFRASIPKKEAQCCFIMLALNKRIKSFNLEVKVSGAALIIWTAKEKEEGCSYSPFGIEVLTTKGFMVGEGLLPRSTFISGYAQQERYVAAFDYLIKMKYDDSPVLLNGNVTHGCVVSICNDRHKIREVLKHVSGWKLKRCHHIQQF</sequence>